<dbReference type="GO" id="GO:0005524">
    <property type="term" value="F:ATP binding"/>
    <property type="evidence" value="ECO:0007669"/>
    <property type="project" value="UniProtKB-UniRule"/>
</dbReference>
<comment type="subcellular location">
    <subcellularLocation>
        <location evidence="1">Cell membrane</location>
        <topology evidence="1">Single-pass type I membrane protein</topology>
    </subcellularLocation>
</comment>
<comment type="similarity">
    <text evidence="2">In the N-terminal section; belongs to the leguminous lectin family.</text>
</comment>
<keyword evidence="13" id="KW-0472">Membrane</keyword>
<evidence type="ECO:0000256" key="10">
    <source>
        <dbReference type="ARBA" id="ARBA00022777"/>
    </source>
</evidence>
<feature type="domain" description="Protein kinase" evidence="17">
    <location>
        <begin position="343"/>
        <end position="623"/>
    </location>
</feature>
<evidence type="ECO:0000256" key="11">
    <source>
        <dbReference type="ARBA" id="ARBA00022840"/>
    </source>
</evidence>
<evidence type="ECO:0000256" key="6">
    <source>
        <dbReference type="ARBA" id="ARBA00022679"/>
    </source>
</evidence>
<comment type="caution">
    <text evidence="18">The sequence shown here is derived from an EMBL/GenBank/DDBJ whole genome shotgun (WGS) entry which is preliminary data.</text>
</comment>
<feature type="domain" description="Protein kinase" evidence="17">
    <location>
        <begin position="684"/>
        <end position="847"/>
    </location>
</feature>
<evidence type="ECO:0000256" key="2">
    <source>
        <dbReference type="ARBA" id="ARBA00008536"/>
    </source>
</evidence>
<dbReference type="InterPro" id="IPR008271">
    <property type="entry name" value="Ser/Thr_kinase_AS"/>
</dbReference>
<feature type="binding site" evidence="16">
    <location>
        <position position="55"/>
    </location>
    <ligand>
        <name>ATP</name>
        <dbReference type="ChEBI" id="CHEBI:30616"/>
    </ligand>
</feature>
<dbReference type="GO" id="GO:0005886">
    <property type="term" value="C:plasma membrane"/>
    <property type="evidence" value="ECO:0007669"/>
    <property type="project" value="UniProtKB-SubCell"/>
</dbReference>
<dbReference type="InterPro" id="IPR017441">
    <property type="entry name" value="Protein_kinase_ATP_BS"/>
</dbReference>
<reference evidence="18" key="1">
    <citation type="submission" date="2023-03" db="EMBL/GenBank/DDBJ databases">
        <title>Chromosome-scale reference genome and RAD-based genetic map of yellow starthistle (Centaurea solstitialis) reveal putative structural variation and QTLs associated with invader traits.</title>
        <authorList>
            <person name="Reatini B."/>
            <person name="Cang F.A."/>
            <person name="Jiang Q."/>
            <person name="Mckibben M.T.W."/>
            <person name="Barker M.S."/>
            <person name="Rieseberg L.H."/>
            <person name="Dlugosch K.M."/>
        </authorList>
    </citation>
    <scope>NUCLEOTIDE SEQUENCE</scope>
    <source>
        <strain evidence="18">CAN-66</strain>
        <tissue evidence="18">Leaf</tissue>
    </source>
</reference>
<dbReference type="InterPro" id="IPR045272">
    <property type="entry name" value="ANXUR1/2-like"/>
</dbReference>
<dbReference type="InterPro" id="IPR001245">
    <property type="entry name" value="Ser-Thr/Tyr_kinase_cat_dom"/>
</dbReference>
<keyword evidence="9 16" id="KW-0547">Nucleotide-binding</keyword>
<keyword evidence="11 16" id="KW-0067">ATP-binding</keyword>
<keyword evidence="12" id="KW-1133">Transmembrane helix</keyword>
<dbReference type="Proteomes" id="UP001172457">
    <property type="component" value="Chromosome 8"/>
</dbReference>
<dbReference type="PROSITE" id="PS50011">
    <property type="entry name" value="PROTEIN_KINASE_DOM"/>
    <property type="match status" value="3"/>
</dbReference>
<dbReference type="Pfam" id="PF07714">
    <property type="entry name" value="PK_Tyr_Ser-Thr"/>
    <property type="match status" value="1"/>
</dbReference>
<evidence type="ECO:0000256" key="3">
    <source>
        <dbReference type="ARBA" id="ARBA00010217"/>
    </source>
</evidence>
<keyword evidence="5" id="KW-0723">Serine/threonine-protein kinase</keyword>
<evidence type="ECO:0000256" key="16">
    <source>
        <dbReference type="PROSITE-ProRule" id="PRU10141"/>
    </source>
</evidence>
<dbReference type="SUPFAM" id="SSF56112">
    <property type="entry name" value="Protein kinase-like (PK-like)"/>
    <property type="match status" value="3"/>
</dbReference>
<evidence type="ECO:0000256" key="5">
    <source>
        <dbReference type="ARBA" id="ARBA00022527"/>
    </source>
</evidence>
<proteinExistence type="inferred from homology"/>
<name>A0AA38W3M8_9ASTR</name>
<evidence type="ECO:0000259" key="17">
    <source>
        <dbReference type="PROSITE" id="PS50011"/>
    </source>
</evidence>
<evidence type="ECO:0000256" key="14">
    <source>
        <dbReference type="ARBA" id="ARBA00023170"/>
    </source>
</evidence>
<sequence>MSFEDDFKHLKIQLKDVRSATNNFGDKPIGTGGFGKVYKGELFLPEGRRHIVAFKRLDRKFGQGDTEFWKEIMMLSKLRHENLVSLLHFCNDDAERIIVYEYASRGSLDRYLGDASLTWTQRLQICHGAACGLNYLHDPNKTQQRILHRDIKSSNILLDENWNAKVSDFGLSKIGPANQPQTYLISNVIGTPGYCDPLYWEVGLLSKESDVYSFGVVLFEVMCGRLCYEYHNGQLISILVNMWKKCYDEKRLDDIIHLDLKEQMDQDSLKTFSAIANRCLNRERRERPTTAEIIKELEVALQQQNFHRDKPIIVKKPTSYKSKEEFHHLKIPLKDIISATNNFSPNNLLGRGPFGPVYKGELYLPEGRSMVAFKRLDRSLGRGNTEFWREIKTLSMYKHENLISLLLFCDENEERILVYEYAPRGSLGRRYLSDTNLSWTQRLKICVGIARALSYLHDPSTTQKPVIHRDINSSIILLDENWTPKVTDFGMSKVGLPNEPEANVVGTIGYCDPSYWEIGFLSKESDVYSFGVVLFEVMCGRLCFEYGKGKKIAILVPKWKKYYEEKRLDDIINHDLKEQMNHDSLNTFSAIAYQCLKRAREERPSMMEVVKGLEIALEQQELFEKLTRIVDLVVPPLSYKSQSHLLSPLLKGILVEDGKTWLSVNSKGRTCEMISAIKCIFADLLLHDTIQNSRFPNILKGVMHNGFRVQVRTQYLSPRIMYVMNLVFKHNGMDHGTHIPFKFRVDSETGYSNSCISHVREDGWLMIELCQFTSFKQEHAFEIEFLPLFNISSSTIRYFLEGIEFRPVEYIYIGIVNGLDHLHNPLGTKHGVLHRDIKSSNILLDEK</sequence>
<evidence type="ECO:0000256" key="1">
    <source>
        <dbReference type="ARBA" id="ARBA00004251"/>
    </source>
</evidence>
<evidence type="ECO:0000313" key="18">
    <source>
        <dbReference type="EMBL" id="KAJ9537530.1"/>
    </source>
</evidence>
<keyword evidence="6" id="KW-0808">Transferase</keyword>
<dbReference type="EMBL" id="JARYMX010000008">
    <property type="protein sequence ID" value="KAJ9537530.1"/>
    <property type="molecule type" value="Genomic_DNA"/>
</dbReference>
<keyword evidence="7" id="KW-0812">Transmembrane</keyword>
<dbReference type="FunFam" id="3.30.200.20:FF:000039">
    <property type="entry name" value="receptor-like protein kinase FERONIA"/>
    <property type="match status" value="2"/>
</dbReference>
<accession>A0AA38W3M8</accession>
<evidence type="ECO:0000313" key="19">
    <source>
        <dbReference type="Proteomes" id="UP001172457"/>
    </source>
</evidence>
<keyword evidence="15" id="KW-0325">Glycoprotein</keyword>
<dbReference type="GO" id="GO:0004674">
    <property type="term" value="F:protein serine/threonine kinase activity"/>
    <property type="evidence" value="ECO:0007669"/>
    <property type="project" value="UniProtKB-KW"/>
</dbReference>
<keyword evidence="4" id="KW-1003">Cell membrane</keyword>
<dbReference type="PANTHER" id="PTHR27003">
    <property type="entry name" value="OS07G0166700 PROTEIN"/>
    <property type="match status" value="1"/>
</dbReference>
<dbReference type="GO" id="GO:0002229">
    <property type="term" value="P:defense response to oomycetes"/>
    <property type="evidence" value="ECO:0007669"/>
    <property type="project" value="UniProtKB-ARBA"/>
</dbReference>
<dbReference type="PROSITE" id="PS00108">
    <property type="entry name" value="PROTEIN_KINASE_ST"/>
    <property type="match status" value="2"/>
</dbReference>
<keyword evidence="19" id="KW-1185">Reference proteome</keyword>
<organism evidence="18 19">
    <name type="scientific">Centaurea solstitialis</name>
    <name type="common">yellow star-thistle</name>
    <dbReference type="NCBI Taxonomy" id="347529"/>
    <lineage>
        <taxon>Eukaryota</taxon>
        <taxon>Viridiplantae</taxon>
        <taxon>Streptophyta</taxon>
        <taxon>Embryophyta</taxon>
        <taxon>Tracheophyta</taxon>
        <taxon>Spermatophyta</taxon>
        <taxon>Magnoliopsida</taxon>
        <taxon>eudicotyledons</taxon>
        <taxon>Gunneridae</taxon>
        <taxon>Pentapetalae</taxon>
        <taxon>asterids</taxon>
        <taxon>campanulids</taxon>
        <taxon>Asterales</taxon>
        <taxon>Asteraceae</taxon>
        <taxon>Carduoideae</taxon>
        <taxon>Cardueae</taxon>
        <taxon>Centaureinae</taxon>
        <taxon>Centaurea</taxon>
    </lineage>
</organism>
<dbReference type="Gene3D" id="1.10.510.10">
    <property type="entry name" value="Transferase(Phosphotransferase) domain 1"/>
    <property type="match status" value="3"/>
</dbReference>
<evidence type="ECO:0000256" key="13">
    <source>
        <dbReference type="ARBA" id="ARBA00023136"/>
    </source>
</evidence>
<evidence type="ECO:0000256" key="9">
    <source>
        <dbReference type="ARBA" id="ARBA00022741"/>
    </source>
</evidence>
<evidence type="ECO:0000256" key="8">
    <source>
        <dbReference type="ARBA" id="ARBA00022729"/>
    </source>
</evidence>
<dbReference type="PROSITE" id="PS00107">
    <property type="entry name" value="PROTEIN_KINASE_ATP"/>
    <property type="match status" value="1"/>
</dbReference>
<gene>
    <name evidence="18" type="ORF">OSB04_030263</name>
</gene>
<dbReference type="InterPro" id="IPR011009">
    <property type="entry name" value="Kinase-like_dom_sf"/>
</dbReference>
<dbReference type="Gene3D" id="3.30.200.20">
    <property type="entry name" value="Phosphorylase Kinase, domain 1"/>
    <property type="match status" value="2"/>
</dbReference>
<keyword evidence="14" id="KW-0675">Receptor</keyword>
<evidence type="ECO:0000256" key="7">
    <source>
        <dbReference type="ARBA" id="ARBA00022692"/>
    </source>
</evidence>
<dbReference type="InterPro" id="IPR000719">
    <property type="entry name" value="Prot_kinase_dom"/>
</dbReference>
<feature type="domain" description="Protein kinase" evidence="17">
    <location>
        <begin position="23"/>
        <end position="301"/>
    </location>
</feature>
<keyword evidence="10" id="KW-0418">Kinase</keyword>
<dbReference type="GO" id="GO:0004714">
    <property type="term" value="F:transmembrane receptor protein tyrosine kinase activity"/>
    <property type="evidence" value="ECO:0007669"/>
    <property type="project" value="InterPro"/>
</dbReference>
<evidence type="ECO:0000256" key="15">
    <source>
        <dbReference type="ARBA" id="ARBA00023180"/>
    </source>
</evidence>
<evidence type="ECO:0000256" key="4">
    <source>
        <dbReference type="ARBA" id="ARBA00022475"/>
    </source>
</evidence>
<dbReference type="GO" id="GO:0009506">
    <property type="term" value="C:plasmodesma"/>
    <property type="evidence" value="ECO:0007669"/>
    <property type="project" value="TreeGrafter"/>
</dbReference>
<dbReference type="AlphaFoldDB" id="A0AA38W3M8"/>
<dbReference type="Pfam" id="PF00069">
    <property type="entry name" value="Pkinase"/>
    <property type="match status" value="1"/>
</dbReference>
<dbReference type="PANTHER" id="PTHR27003:SF448">
    <property type="entry name" value="PROTEIN KINASE DOMAIN-CONTAINING PROTEIN"/>
    <property type="match status" value="1"/>
</dbReference>
<evidence type="ECO:0000256" key="12">
    <source>
        <dbReference type="ARBA" id="ARBA00022989"/>
    </source>
</evidence>
<protein>
    <recommendedName>
        <fullName evidence="17">Protein kinase domain-containing protein</fullName>
    </recommendedName>
</protein>
<dbReference type="FunFam" id="1.10.510.10:FF:000240">
    <property type="entry name" value="Lectin-domain containing receptor kinase A4.3"/>
    <property type="match status" value="2"/>
</dbReference>
<dbReference type="SMART" id="SM00220">
    <property type="entry name" value="S_TKc"/>
    <property type="match status" value="2"/>
</dbReference>
<keyword evidence="8" id="KW-0732">Signal</keyword>
<comment type="similarity">
    <text evidence="3">In the C-terminal section; belongs to the protein kinase superfamily. Ser/Thr protein kinase family.</text>
</comment>